<dbReference type="Proteomes" id="UP001162992">
    <property type="component" value="Chromosome 16"/>
</dbReference>
<name>A0ACC2BA70_DIPCM</name>
<evidence type="ECO:0000313" key="2">
    <source>
        <dbReference type="Proteomes" id="UP001162992"/>
    </source>
</evidence>
<protein>
    <submittedName>
        <fullName evidence="1">Uncharacterized protein</fullName>
    </submittedName>
</protein>
<keyword evidence="2" id="KW-1185">Reference proteome</keyword>
<sequence>MDALQLYLSSDSDSEASTVAVGKRKRGRSPQPHLSDMGLQEECSRQQEERSAENCRSASPPRLPSPPKDLLKGNDQSLQTHGLRVRSFPHIDGNFALHVYIPVVLSSIARSKLAPILKKASNLVPQLQSLENDVPFNPAHKSGNECSSVDCIKLAKEYHISLSRTVPIRIYQIDSIVSMLRHKFYNQKRYSIEFGKWAVFVNDERTRSFLALEIVNGGFPEIQRQVCLVNDVYKLHDLPLYYKNARPHISVAWALGNGDGMRKVAEELNKFSGVTENGLTVLCSFTFNKVLCKIGQQVYPIWTRVTQHGIAKSS</sequence>
<dbReference type="EMBL" id="CM055107">
    <property type="protein sequence ID" value="KAJ7526606.1"/>
    <property type="molecule type" value="Genomic_DNA"/>
</dbReference>
<gene>
    <name evidence="1" type="ORF">O6H91_16G014200</name>
</gene>
<reference evidence="2" key="1">
    <citation type="journal article" date="2024" name="Proc. Natl. Acad. Sci. U.S.A.">
        <title>Extraordinary preservation of gene collinearity over three hundred million years revealed in homosporous lycophytes.</title>
        <authorList>
            <person name="Li C."/>
            <person name="Wickell D."/>
            <person name="Kuo L.Y."/>
            <person name="Chen X."/>
            <person name="Nie B."/>
            <person name="Liao X."/>
            <person name="Peng D."/>
            <person name="Ji J."/>
            <person name="Jenkins J."/>
            <person name="Williams M."/>
            <person name="Shu S."/>
            <person name="Plott C."/>
            <person name="Barry K."/>
            <person name="Rajasekar S."/>
            <person name="Grimwood J."/>
            <person name="Han X."/>
            <person name="Sun S."/>
            <person name="Hou Z."/>
            <person name="He W."/>
            <person name="Dai G."/>
            <person name="Sun C."/>
            <person name="Schmutz J."/>
            <person name="Leebens-Mack J.H."/>
            <person name="Li F.W."/>
            <person name="Wang L."/>
        </authorList>
    </citation>
    <scope>NUCLEOTIDE SEQUENCE [LARGE SCALE GENOMIC DNA]</scope>
    <source>
        <strain evidence="2">cv. PW_Plant_1</strain>
    </source>
</reference>
<evidence type="ECO:0000313" key="1">
    <source>
        <dbReference type="EMBL" id="KAJ7526606.1"/>
    </source>
</evidence>
<organism evidence="1 2">
    <name type="scientific">Diphasiastrum complanatum</name>
    <name type="common">Issler's clubmoss</name>
    <name type="synonym">Lycopodium complanatum</name>
    <dbReference type="NCBI Taxonomy" id="34168"/>
    <lineage>
        <taxon>Eukaryota</taxon>
        <taxon>Viridiplantae</taxon>
        <taxon>Streptophyta</taxon>
        <taxon>Embryophyta</taxon>
        <taxon>Tracheophyta</taxon>
        <taxon>Lycopodiopsida</taxon>
        <taxon>Lycopodiales</taxon>
        <taxon>Lycopodiaceae</taxon>
        <taxon>Lycopodioideae</taxon>
        <taxon>Diphasiastrum</taxon>
    </lineage>
</organism>
<proteinExistence type="predicted"/>
<comment type="caution">
    <text evidence="1">The sequence shown here is derived from an EMBL/GenBank/DDBJ whole genome shotgun (WGS) entry which is preliminary data.</text>
</comment>
<accession>A0ACC2BA70</accession>